<feature type="compositionally biased region" description="Basic and acidic residues" evidence="1">
    <location>
        <begin position="98"/>
        <end position="109"/>
    </location>
</feature>
<sequence length="183" mass="20783">MPENTLQAPRPSRSGDFTDLEDPPKYRQTPDVGDFSVSGRNRGKQEPQTGSYDDASRSQYSWSSKPGKRQKENLLRDDAPDFVSRESKHYLQQGSLDLKPRSAHEDSDDVVHLTRDYAEMSGAPVNNEDSDDATCGICFNRNGEKVCEPVTTNEKPAIVRRSSSIYEDYKKDCYNKLHLFNKK</sequence>
<organism evidence="2 3">
    <name type="scientific">Lachancea mirantina</name>
    <dbReference type="NCBI Taxonomy" id="1230905"/>
    <lineage>
        <taxon>Eukaryota</taxon>
        <taxon>Fungi</taxon>
        <taxon>Dikarya</taxon>
        <taxon>Ascomycota</taxon>
        <taxon>Saccharomycotina</taxon>
        <taxon>Saccharomycetes</taxon>
        <taxon>Saccharomycetales</taxon>
        <taxon>Saccharomycetaceae</taxon>
        <taxon>Lachancea</taxon>
    </lineage>
</organism>
<name>A0A1G4JLR0_9SACH</name>
<dbReference type="Proteomes" id="UP000191024">
    <property type="component" value="Chromosome E"/>
</dbReference>
<reference evidence="2 3" key="1">
    <citation type="submission" date="2016-03" db="EMBL/GenBank/DDBJ databases">
        <authorList>
            <person name="Devillers H."/>
        </authorList>
    </citation>
    <scope>NUCLEOTIDE SEQUENCE [LARGE SCALE GENOMIC DNA]</scope>
    <source>
        <strain evidence="2">CBS 11717</strain>
    </source>
</reference>
<gene>
    <name evidence="2" type="ORF">LAMI_0E06260G</name>
</gene>
<evidence type="ECO:0000313" key="3">
    <source>
        <dbReference type="Proteomes" id="UP000191024"/>
    </source>
</evidence>
<proteinExistence type="predicted"/>
<accession>A0A1G4JLR0</accession>
<keyword evidence="3" id="KW-1185">Reference proteome</keyword>
<protein>
    <submittedName>
        <fullName evidence="2">LAMI_0E06260g1_1</fullName>
    </submittedName>
</protein>
<feature type="compositionally biased region" description="Polar residues" evidence="1">
    <location>
        <begin position="46"/>
        <end position="64"/>
    </location>
</feature>
<feature type="compositionally biased region" description="Basic and acidic residues" evidence="1">
    <location>
        <begin position="69"/>
        <end position="89"/>
    </location>
</feature>
<evidence type="ECO:0000313" key="2">
    <source>
        <dbReference type="EMBL" id="SCU91528.1"/>
    </source>
</evidence>
<feature type="region of interest" description="Disordered" evidence="1">
    <location>
        <begin position="1"/>
        <end position="109"/>
    </location>
</feature>
<dbReference type="OrthoDB" id="4058540at2759"/>
<evidence type="ECO:0000256" key="1">
    <source>
        <dbReference type="SAM" id="MobiDB-lite"/>
    </source>
</evidence>
<dbReference type="AlphaFoldDB" id="A0A1G4JLR0"/>
<dbReference type="EMBL" id="LT598465">
    <property type="protein sequence ID" value="SCU91528.1"/>
    <property type="molecule type" value="Genomic_DNA"/>
</dbReference>